<dbReference type="GO" id="GO:0004497">
    <property type="term" value="F:monooxygenase activity"/>
    <property type="evidence" value="ECO:0007669"/>
    <property type="project" value="UniProtKB-KW"/>
</dbReference>
<dbReference type="InterPro" id="IPR050766">
    <property type="entry name" value="Bact_Lucif_Oxidored"/>
</dbReference>
<feature type="domain" description="Luciferase-like" evidence="3">
    <location>
        <begin position="19"/>
        <end position="245"/>
    </location>
</feature>
<dbReference type="Gene3D" id="3.20.20.30">
    <property type="entry name" value="Luciferase-like domain"/>
    <property type="match status" value="1"/>
</dbReference>
<dbReference type="PANTHER" id="PTHR30137:SF8">
    <property type="entry name" value="BLR5498 PROTEIN"/>
    <property type="match status" value="1"/>
</dbReference>
<accession>A0A382KBI4</accession>
<dbReference type="PANTHER" id="PTHR30137">
    <property type="entry name" value="LUCIFERASE-LIKE MONOOXYGENASE"/>
    <property type="match status" value="1"/>
</dbReference>
<keyword evidence="1" id="KW-0560">Oxidoreductase</keyword>
<dbReference type="Pfam" id="PF00296">
    <property type="entry name" value="Bac_luciferase"/>
    <property type="match status" value="1"/>
</dbReference>
<reference evidence="4" key="1">
    <citation type="submission" date="2018-05" db="EMBL/GenBank/DDBJ databases">
        <authorList>
            <person name="Lanie J.A."/>
            <person name="Ng W.-L."/>
            <person name="Kazmierczak K.M."/>
            <person name="Andrzejewski T.M."/>
            <person name="Davidsen T.M."/>
            <person name="Wayne K.J."/>
            <person name="Tettelin H."/>
            <person name="Glass J.I."/>
            <person name="Rusch D."/>
            <person name="Podicherti R."/>
            <person name="Tsui H.-C.T."/>
            <person name="Winkler M.E."/>
        </authorList>
    </citation>
    <scope>NUCLEOTIDE SEQUENCE</scope>
</reference>
<sequence length="325" mass="36148">MNYGLWYDFRNPEQWQQPFDEFYTSTLAQIRQAESLGFDSIWLTEHHFCEDGYTPSPLVLAGAIGVSTTQMRIGTNLMLLPLHDPIRLAEDAATLSLTTQGRFDLGLGIGYRQLEFDQFGQKLSHRPSMMEEGVEIIRRAWRGENINFNGKRFSVGDLKITPTPVIKPKLLLGGMAEPAIVRAARIGDGFLCTGGIGLDIYADALTAQGKSLDDGNVVMGCWAIIAEDPEKEAAKVGEHVLYHTNEYIKWGAFGPPEETPLFDTPAAAIENGLYELWDADLAVSKLQELKTDYPMISDIHFWAQFPGEPLASGSERMAYIAQEVL</sequence>
<dbReference type="InterPro" id="IPR011251">
    <property type="entry name" value="Luciferase-like_dom"/>
</dbReference>
<dbReference type="GO" id="GO:0005829">
    <property type="term" value="C:cytosol"/>
    <property type="evidence" value="ECO:0007669"/>
    <property type="project" value="TreeGrafter"/>
</dbReference>
<dbReference type="EMBL" id="UINC01079094">
    <property type="protein sequence ID" value="SVC20772.1"/>
    <property type="molecule type" value="Genomic_DNA"/>
</dbReference>
<dbReference type="GO" id="GO:0016705">
    <property type="term" value="F:oxidoreductase activity, acting on paired donors, with incorporation or reduction of molecular oxygen"/>
    <property type="evidence" value="ECO:0007669"/>
    <property type="project" value="InterPro"/>
</dbReference>
<keyword evidence="2" id="KW-0503">Monooxygenase</keyword>
<name>A0A382KBI4_9ZZZZ</name>
<protein>
    <recommendedName>
        <fullName evidence="3">Luciferase-like domain-containing protein</fullName>
    </recommendedName>
</protein>
<dbReference type="SUPFAM" id="SSF51679">
    <property type="entry name" value="Bacterial luciferase-like"/>
    <property type="match status" value="1"/>
</dbReference>
<organism evidence="4">
    <name type="scientific">marine metagenome</name>
    <dbReference type="NCBI Taxonomy" id="408172"/>
    <lineage>
        <taxon>unclassified sequences</taxon>
        <taxon>metagenomes</taxon>
        <taxon>ecological metagenomes</taxon>
    </lineage>
</organism>
<evidence type="ECO:0000256" key="1">
    <source>
        <dbReference type="ARBA" id="ARBA00023002"/>
    </source>
</evidence>
<dbReference type="InterPro" id="IPR036661">
    <property type="entry name" value="Luciferase-like_sf"/>
</dbReference>
<evidence type="ECO:0000256" key="2">
    <source>
        <dbReference type="ARBA" id="ARBA00023033"/>
    </source>
</evidence>
<evidence type="ECO:0000313" key="4">
    <source>
        <dbReference type="EMBL" id="SVC20772.1"/>
    </source>
</evidence>
<gene>
    <name evidence="4" type="ORF">METZ01_LOCUS273626</name>
</gene>
<dbReference type="AlphaFoldDB" id="A0A382KBI4"/>
<proteinExistence type="predicted"/>
<feature type="non-terminal residue" evidence="4">
    <location>
        <position position="325"/>
    </location>
</feature>
<evidence type="ECO:0000259" key="3">
    <source>
        <dbReference type="Pfam" id="PF00296"/>
    </source>
</evidence>